<protein>
    <submittedName>
        <fullName evidence="2">Kinase-like domain-containing protein</fullName>
    </submittedName>
</protein>
<dbReference type="InterPro" id="IPR050235">
    <property type="entry name" value="CK1_Ser-Thr_kinase"/>
</dbReference>
<dbReference type="Proteomes" id="UP000799766">
    <property type="component" value="Unassembled WGS sequence"/>
</dbReference>
<evidence type="ECO:0000256" key="1">
    <source>
        <dbReference type="SAM" id="MobiDB-lite"/>
    </source>
</evidence>
<dbReference type="EMBL" id="MU001711">
    <property type="protein sequence ID" value="KAF2452351.1"/>
    <property type="molecule type" value="Genomic_DNA"/>
</dbReference>
<evidence type="ECO:0000313" key="2">
    <source>
        <dbReference type="EMBL" id="KAF2452351.1"/>
    </source>
</evidence>
<keyword evidence="2" id="KW-0418">Kinase</keyword>
<name>A0A6A6NKW8_9PEZI</name>
<accession>A0A6A6NKW8</accession>
<keyword evidence="2" id="KW-0808">Transferase</keyword>
<dbReference type="PANTHER" id="PTHR11909">
    <property type="entry name" value="CASEIN KINASE-RELATED"/>
    <property type="match status" value="1"/>
</dbReference>
<sequence length="185" mass="21693">MLSPSLRQLQRPKKKSDEEVARKLDEAKTYRALSGGCDYYALAISRIAYIHSKGFLHHNIEPKNFLMGVGKRDNMLYAINFGLAKDRYAGFENYNEREQSWGGDLESLGYVLLYFARVSLPWRGLKVSTGKERNELIKQKKTKFAAYINYTRLLWFKDRPDYACLRQRLRPIFKSHGFKYDNAFD</sequence>
<organism evidence="2 3">
    <name type="scientific">Lineolata rhizophorae</name>
    <dbReference type="NCBI Taxonomy" id="578093"/>
    <lineage>
        <taxon>Eukaryota</taxon>
        <taxon>Fungi</taxon>
        <taxon>Dikarya</taxon>
        <taxon>Ascomycota</taxon>
        <taxon>Pezizomycotina</taxon>
        <taxon>Dothideomycetes</taxon>
        <taxon>Dothideomycetes incertae sedis</taxon>
        <taxon>Lineolatales</taxon>
        <taxon>Lineolataceae</taxon>
        <taxon>Lineolata</taxon>
    </lineage>
</organism>
<dbReference type="SUPFAM" id="SSF56112">
    <property type="entry name" value="Protein kinase-like (PK-like)"/>
    <property type="match status" value="1"/>
</dbReference>
<dbReference type="GO" id="GO:0016301">
    <property type="term" value="F:kinase activity"/>
    <property type="evidence" value="ECO:0007669"/>
    <property type="project" value="UniProtKB-KW"/>
</dbReference>
<reference evidence="2" key="1">
    <citation type="journal article" date="2020" name="Stud. Mycol.">
        <title>101 Dothideomycetes genomes: a test case for predicting lifestyles and emergence of pathogens.</title>
        <authorList>
            <person name="Haridas S."/>
            <person name="Albert R."/>
            <person name="Binder M."/>
            <person name="Bloem J."/>
            <person name="Labutti K."/>
            <person name="Salamov A."/>
            <person name="Andreopoulos B."/>
            <person name="Baker S."/>
            <person name="Barry K."/>
            <person name="Bills G."/>
            <person name="Bluhm B."/>
            <person name="Cannon C."/>
            <person name="Castanera R."/>
            <person name="Culley D."/>
            <person name="Daum C."/>
            <person name="Ezra D."/>
            <person name="Gonzalez J."/>
            <person name="Henrissat B."/>
            <person name="Kuo A."/>
            <person name="Liang C."/>
            <person name="Lipzen A."/>
            <person name="Lutzoni F."/>
            <person name="Magnuson J."/>
            <person name="Mondo S."/>
            <person name="Nolan M."/>
            <person name="Ohm R."/>
            <person name="Pangilinan J."/>
            <person name="Park H.-J."/>
            <person name="Ramirez L."/>
            <person name="Alfaro M."/>
            <person name="Sun H."/>
            <person name="Tritt A."/>
            <person name="Yoshinaga Y."/>
            <person name="Zwiers L.-H."/>
            <person name="Turgeon B."/>
            <person name="Goodwin S."/>
            <person name="Spatafora J."/>
            <person name="Crous P."/>
            <person name="Grigoriev I."/>
        </authorList>
    </citation>
    <scope>NUCLEOTIDE SEQUENCE</scope>
    <source>
        <strain evidence="2">ATCC 16933</strain>
    </source>
</reference>
<dbReference type="OrthoDB" id="4587838at2759"/>
<evidence type="ECO:0000313" key="3">
    <source>
        <dbReference type="Proteomes" id="UP000799766"/>
    </source>
</evidence>
<proteinExistence type="predicted"/>
<dbReference type="InterPro" id="IPR011009">
    <property type="entry name" value="Kinase-like_dom_sf"/>
</dbReference>
<gene>
    <name evidence="2" type="ORF">BDY21DRAFT_388658</name>
</gene>
<keyword evidence="3" id="KW-1185">Reference proteome</keyword>
<dbReference type="Gene3D" id="1.10.510.10">
    <property type="entry name" value="Transferase(Phosphotransferase) domain 1"/>
    <property type="match status" value="1"/>
</dbReference>
<feature type="region of interest" description="Disordered" evidence="1">
    <location>
        <begin position="1"/>
        <end position="20"/>
    </location>
</feature>
<dbReference type="AlphaFoldDB" id="A0A6A6NKW8"/>